<keyword evidence="1" id="KW-0472">Membrane</keyword>
<reference evidence="2 3" key="1">
    <citation type="submission" date="2023-02" db="EMBL/GenBank/DDBJ databases">
        <title>Genome sequence of Lacticaseibacillus sp. KACC 23028.</title>
        <authorList>
            <person name="Kim S."/>
            <person name="Heo J."/>
            <person name="Kwon S.-W."/>
        </authorList>
    </citation>
    <scope>NUCLEOTIDE SEQUENCE [LARGE SCALE GENOMIC DNA]</scope>
    <source>
        <strain evidence="2 3">KACC 23028</strain>
    </source>
</reference>
<keyword evidence="1" id="KW-1133">Transmembrane helix</keyword>
<dbReference type="RefSeq" id="WP_274261050.1">
    <property type="nucleotide sequence ID" value="NZ_CP117884.1"/>
</dbReference>
<feature type="transmembrane region" description="Helical" evidence="1">
    <location>
        <begin position="39"/>
        <end position="55"/>
    </location>
</feature>
<dbReference type="EMBL" id="CP117884">
    <property type="protein sequence ID" value="WDF83113.1"/>
    <property type="molecule type" value="Genomic_DNA"/>
</dbReference>
<protein>
    <submittedName>
        <fullName evidence="2">Uncharacterized protein</fullName>
    </submittedName>
</protein>
<sequence length="66" mass="8188">MNDFVKSLRLVFVFVGAYAISFFFRYYPNFEVNWRVKLHSLWALPFIFLFAYLWQRSVSRRNQKKQ</sequence>
<evidence type="ECO:0000313" key="3">
    <source>
        <dbReference type="Proteomes" id="UP001220377"/>
    </source>
</evidence>
<evidence type="ECO:0000313" key="2">
    <source>
        <dbReference type="EMBL" id="WDF83113.1"/>
    </source>
</evidence>
<proteinExistence type="predicted"/>
<keyword evidence="3" id="KW-1185">Reference proteome</keyword>
<dbReference type="Proteomes" id="UP001220377">
    <property type="component" value="Chromosome"/>
</dbReference>
<keyword evidence="1" id="KW-0812">Transmembrane</keyword>
<accession>A0ABY7WSF8</accession>
<name>A0ABY7WSF8_9LACO</name>
<evidence type="ECO:0000256" key="1">
    <source>
        <dbReference type="SAM" id="Phobius"/>
    </source>
</evidence>
<gene>
    <name evidence="2" type="ORF">PQ472_02445</name>
</gene>
<feature type="transmembrane region" description="Helical" evidence="1">
    <location>
        <begin position="7"/>
        <end position="27"/>
    </location>
</feature>
<organism evidence="2 3">
    <name type="scientific">Lacticaseibacillus pabuli</name>
    <dbReference type="NCBI Taxonomy" id="3025672"/>
    <lineage>
        <taxon>Bacteria</taxon>
        <taxon>Bacillati</taxon>
        <taxon>Bacillota</taxon>
        <taxon>Bacilli</taxon>
        <taxon>Lactobacillales</taxon>
        <taxon>Lactobacillaceae</taxon>
        <taxon>Lacticaseibacillus</taxon>
    </lineage>
</organism>